<reference evidence="1" key="1">
    <citation type="submission" date="2015-07" db="EMBL/GenBank/DDBJ databases">
        <title>Draft Genome Sequences of Anaerolinea thermolimosa IMO-1, Bellilinea caldifistulae GOMI-1, Leptolinea tardivitalis YMTK-2, Levilinea saccharolytica KIBI-1,Longilinea arvoryzae KOME-1, Previously Described as Members of the Anaerolineaceae (Chloroflexi).</title>
        <authorList>
            <person name="Sekiguchi Y."/>
            <person name="Ohashi A."/>
            <person name="Matsuura N."/>
            <person name="Tourlousse M.D."/>
        </authorList>
    </citation>
    <scope>NUCLEOTIDE SEQUENCE [LARGE SCALE GENOMIC DNA]</scope>
    <source>
        <strain evidence="1">KOME-1</strain>
    </source>
</reference>
<keyword evidence="2" id="KW-1185">Reference proteome</keyword>
<evidence type="ECO:0000313" key="1">
    <source>
        <dbReference type="EMBL" id="GAP13053.1"/>
    </source>
</evidence>
<dbReference type="EMBL" id="DF967972">
    <property type="protein sequence ID" value="GAP13053.1"/>
    <property type="molecule type" value="Genomic_DNA"/>
</dbReference>
<protein>
    <submittedName>
        <fullName evidence="1">Uncharacterized protein</fullName>
    </submittedName>
</protein>
<organism evidence="1">
    <name type="scientific">Longilinea arvoryzae</name>
    <dbReference type="NCBI Taxonomy" id="360412"/>
    <lineage>
        <taxon>Bacteria</taxon>
        <taxon>Bacillati</taxon>
        <taxon>Chloroflexota</taxon>
        <taxon>Anaerolineae</taxon>
        <taxon>Anaerolineales</taxon>
        <taxon>Anaerolineaceae</taxon>
        <taxon>Longilinea</taxon>
    </lineage>
</organism>
<dbReference type="RefSeq" id="WP_075072420.1">
    <property type="nucleotide sequence ID" value="NZ_DF967972.1"/>
</dbReference>
<accession>A0A0S7BCM7</accession>
<dbReference type="OrthoDB" id="9762009at2"/>
<proteinExistence type="predicted"/>
<name>A0A0S7BCM7_9CHLR</name>
<dbReference type="AlphaFoldDB" id="A0A0S7BCM7"/>
<dbReference type="Proteomes" id="UP000055060">
    <property type="component" value="Unassembled WGS sequence"/>
</dbReference>
<sequence length="99" mass="11747">MTLESDFERDMRQIYEIARENGYVAHYFLQMLDEHGGVETAKRLLQADQPQTGPYKLWELKLLDSSTEALVLKERYRSLFSDVEIAEARRRLTELGYFR</sequence>
<gene>
    <name evidence="1" type="ORF">LARV_00795</name>
</gene>
<evidence type="ECO:0000313" key="2">
    <source>
        <dbReference type="Proteomes" id="UP000055060"/>
    </source>
</evidence>